<reference evidence="3" key="1">
    <citation type="journal article" date="2014" name="Int. J. Syst. Evol. Microbiol.">
        <title>Complete genome sequence of Corynebacterium casei LMG S-19264T (=DSM 44701T), isolated from a smear-ripened cheese.</title>
        <authorList>
            <consortium name="US DOE Joint Genome Institute (JGI-PGF)"/>
            <person name="Walter F."/>
            <person name="Albersmeier A."/>
            <person name="Kalinowski J."/>
            <person name="Ruckert C."/>
        </authorList>
    </citation>
    <scope>NUCLEOTIDE SEQUENCE</scope>
    <source>
        <strain evidence="3">KCTC 32296</strain>
    </source>
</reference>
<comment type="similarity">
    <text evidence="1">Belongs to the short-chain dehydrogenases/reductases (SDR) family.</text>
</comment>
<evidence type="ECO:0000313" key="3">
    <source>
        <dbReference type="EMBL" id="GGZ29146.1"/>
    </source>
</evidence>
<sequence>MILAVLTNPSKAALVTGAAKRIGRAIAFELARHGYDIGVHYGRSEADARALVAELSALGVTAVAVQADLSDTLSVKALLPKAVGALGPISLLVNNASVFSDDRLGSMTEASWQSHIDTNLKAPVLLSQAFAAQAYIPDGASIINIIDQRVLKPSPPFFSYGLSKAGLWHATRTLAQELAPKIRVNAVGPGPTLPSIHQSAEDFAEEARAILLQKATTPQEIASAVAYLATAPSVTGQMICVDGGQHLNWRTPDMAGL</sequence>
<accession>A0A918Q1J5</accession>
<keyword evidence="4" id="KW-1185">Reference proteome</keyword>
<dbReference type="AlphaFoldDB" id="A0A918Q1J5"/>
<dbReference type="NCBIfam" id="NF006597">
    <property type="entry name" value="PRK09134.1"/>
    <property type="match status" value="1"/>
</dbReference>
<keyword evidence="2" id="KW-0560">Oxidoreductase</keyword>
<dbReference type="PANTHER" id="PTHR43639:SF1">
    <property type="entry name" value="SHORT-CHAIN DEHYDROGENASE_REDUCTASE FAMILY PROTEIN"/>
    <property type="match status" value="1"/>
</dbReference>
<dbReference type="Pfam" id="PF13561">
    <property type="entry name" value="adh_short_C2"/>
    <property type="match status" value="1"/>
</dbReference>
<dbReference type="PRINTS" id="PR00080">
    <property type="entry name" value="SDRFAMILY"/>
</dbReference>
<dbReference type="PRINTS" id="PR00081">
    <property type="entry name" value="GDHRDH"/>
</dbReference>
<dbReference type="EMBL" id="BMZB01000001">
    <property type="protein sequence ID" value="GGZ29146.1"/>
    <property type="molecule type" value="Genomic_DNA"/>
</dbReference>
<proteinExistence type="inferred from homology"/>
<dbReference type="Gene3D" id="3.40.50.720">
    <property type="entry name" value="NAD(P)-binding Rossmann-like Domain"/>
    <property type="match status" value="1"/>
</dbReference>
<dbReference type="Proteomes" id="UP000662572">
    <property type="component" value="Unassembled WGS sequence"/>
</dbReference>
<name>A0A918Q1J5_9CAUL</name>
<evidence type="ECO:0000313" key="4">
    <source>
        <dbReference type="Proteomes" id="UP000662572"/>
    </source>
</evidence>
<dbReference type="InterPro" id="IPR036291">
    <property type="entry name" value="NAD(P)-bd_dom_sf"/>
</dbReference>
<dbReference type="SUPFAM" id="SSF51735">
    <property type="entry name" value="NAD(P)-binding Rossmann-fold domains"/>
    <property type="match status" value="1"/>
</dbReference>
<comment type="caution">
    <text evidence="3">The sequence shown here is derived from an EMBL/GenBank/DDBJ whole genome shotgun (WGS) entry which is preliminary data.</text>
</comment>
<evidence type="ECO:0000256" key="2">
    <source>
        <dbReference type="ARBA" id="ARBA00023002"/>
    </source>
</evidence>
<gene>
    <name evidence="3" type="ORF">GCM10011273_13910</name>
</gene>
<evidence type="ECO:0000256" key="1">
    <source>
        <dbReference type="ARBA" id="ARBA00006484"/>
    </source>
</evidence>
<organism evidence="3 4">
    <name type="scientific">Asticcacaulis endophyticus</name>
    <dbReference type="NCBI Taxonomy" id="1395890"/>
    <lineage>
        <taxon>Bacteria</taxon>
        <taxon>Pseudomonadati</taxon>
        <taxon>Pseudomonadota</taxon>
        <taxon>Alphaproteobacteria</taxon>
        <taxon>Caulobacterales</taxon>
        <taxon>Caulobacteraceae</taxon>
        <taxon>Asticcacaulis</taxon>
    </lineage>
</organism>
<protein>
    <submittedName>
        <fullName evidence="3">Short chain dehydrogenase</fullName>
    </submittedName>
</protein>
<dbReference type="PANTHER" id="PTHR43639">
    <property type="entry name" value="OXIDOREDUCTASE, SHORT-CHAIN DEHYDROGENASE/REDUCTASE FAMILY (AFU_ORTHOLOGUE AFUA_5G02870)"/>
    <property type="match status" value="1"/>
</dbReference>
<dbReference type="GO" id="GO:0016491">
    <property type="term" value="F:oxidoreductase activity"/>
    <property type="evidence" value="ECO:0007669"/>
    <property type="project" value="UniProtKB-KW"/>
</dbReference>
<dbReference type="InterPro" id="IPR002347">
    <property type="entry name" value="SDR_fam"/>
</dbReference>
<reference evidence="3" key="2">
    <citation type="submission" date="2020-09" db="EMBL/GenBank/DDBJ databases">
        <authorList>
            <person name="Sun Q."/>
            <person name="Kim S."/>
        </authorList>
    </citation>
    <scope>NUCLEOTIDE SEQUENCE</scope>
    <source>
        <strain evidence="3">KCTC 32296</strain>
    </source>
</reference>